<dbReference type="AlphaFoldDB" id="A0A838XED5"/>
<keyword evidence="13" id="KW-1185">Reference proteome</keyword>
<dbReference type="FunFam" id="3.40.50.300:FF:000134">
    <property type="entry name" value="Iron-enterobactin ABC transporter ATP-binding protein"/>
    <property type="match status" value="1"/>
</dbReference>
<comment type="caution">
    <text evidence="12">The sequence shown here is derived from an EMBL/GenBank/DDBJ whole genome shotgun (WGS) entry which is preliminary data.</text>
</comment>
<feature type="region of interest" description="Disordered" evidence="10">
    <location>
        <begin position="250"/>
        <end position="280"/>
    </location>
</feature>
<dbReference type="RefSeq" id="WP_181756651.1">
    <property type="nucleotide sequence ID" value="NZ_JACEOG010000002.1"/>
</dbReference>
<dbReference type="InterPro" id="IPR003439">
    <property type="entry name" value="ABC_transporter-like_ATP-bd"/>
</dbReference>
<reference evidence="12 13" key="1">
    <citation type="submission" date="2020-07" db="EMBL/GenBank/DDBJ databases">
        <title>Draft genome and description of Aeromicrobium phoceense strain Marseille-Q0843 isolated from healthy skin swab.</title>
        <authorList>
            <person name="Boxberger M."/>
            <person name="La Scola B."/>
        </authorList>
    </citation>
    <scope>NUCLEOTIDE SEQUENCE [LARGE SCALE GENOMIC DNA]</scope>
    <source>
        <strain evidence="12 13">Marseille-Q0843</strain>
    </source>
</reference>
<dbReference type="InterPro" id="IPR003593">
    <property type="entry name" value="AAA+_ATPase"/>
</dbReference>
<evidence type="ECO:0000259" key="11">
    <source>
        <dbReference type="PROSITE" id="PS50893"/>
    </source>
</evidence>
<dbReference type="Pfam" id="PF00005">
    <property type="entry name" value="ABC_tran"/>
    <property type="match status" value="1"/>
</dbReference>
<dbReference type="Proteomes" id="UP000550354">
    <property type="component" value="Unassembled WGS sequence"/>
</dbReference>
<dbReference type="GO" id="GO:0005524">
    <property type="term" value="F:ATP binding"/>
    <property type="evidence" value="ECO:0007669"/>
    <property type="project" value="UniProtKB-KW"/>
</dbReference>
<keyword evidence="8" id="KW-0406">Ion transport</keyword>
<evidence type="ECO:0000256" key="9">
    <source>
        <dbReference type="ARBA" id="ARBA00023136"/>
    </source>
</evidence>
<dbReference type="InterPro" id="IPR027417">
    <property type="entry name" value="P-loop_NTPase"/>
</dbReference>
<dbReference type="PROSITE" id="PS50893">
    <property type="entry name" value="ABC_TRANSPORTER_2"/>
    <property type="match status" value="1"/>
</dbReference>
<dbReference type="GO" id="GO:0006826">
    <property type="term" value="P:iron ion transport"/>
    <property type="evidence" value="ECO:0007669"/>
    <property type="project" value="UniProtKB-KW"/>
</dbReference>
<dbReference type="GO" id="GO:0016887">
    <property type="term" value="F:ATP hydrolysis activity"/>
    <property type="evidence" value="ECO:0007669"/>
    <property type="project" value="InterPro"/>
</dbReference>
<keyword evidence="6 12" id="KW-0067">ATP-binding</keyword>
<comment type="subcellular location">
    <subcellularLocation>
        <location evidence="1">Cell membrane</location>
        <topology evidence="1">Peripheral membrane protein</topology>
    </subcellularLocation>
</comment>
<keyword evidence="4" id="KW-0410">Iron transport</keyword>
<evidence type="ECO:0000256" key="3">
    <source>
        <dbReference type="ARBA" id="ARBA00022475"/>
    </source>
</evidence>
<keyword evidence="7" id="KW-0408">Iron</keyword>
<evidence type="ECO:0000256" key="4">
    <source>
        <dbReference type="ARBA" id="ARBA00022496"/>
    </source>
</evidence>
<feature type="domain" description="ABC transporter" evidence="11">
    <location>
        <begin position="7"/>
        <end position="242"/>
    </location>
</feature>
<evidence type="ECO:0000313" key="13">
    <source>
        <dbReference type="Proteomes" id="UP000550354"/>
    </source>
</evidence>
<dbReference type="EMBL" id="JACEOG010000002">
    <property type="protein sequence ID" value="MBA4609829.1"/>
    <property type="molecule type" value="Genomic_DNA"/>
</dbReference>
<evidence type="ECO:0000256" key="1">
    <source>
        <dbReference type="ARBA" id="ARBA00004202"/>
    </source>
</evidence>
<dbReference type="GO" id="GO:0005886">
    <property type="term" value="C:plasma membrane"/>
    <property type="evidence" value="ECO:0007669"/>
    <property type="project" value="UniProtKB-SubCell"/>
</dbReference>
<dbReference type="Gene3D" id="3.40.50.300">
    <property type="entry name" value="P-loop containing nucleotide triphosphate hydrolases"/>
    <property type="match status" value="1"/>
</dbReference>
<dbReference type="PANTHER" id="PTHR42771:SF2">
    <property type="entry name" value="IRON(3+)-HYDROXAMATE IMPORT ATP-BINDING PROTEIN FHUC"/>
    <property type="match status" value="1"/>
</dbReference>
<evidence type="ECO:0000256" key="10">
    <source>
        <dbReference type="SAM" id="MobiDB-lite"/>
    </source>
</evidence>
<dbReference type="SUPFAM" id="SSF52540">
    <property type="entry name" value="P-loop containing nucleoside triphosphate hydrolases"/>
    <property type="match status" value="1"/>
</dbReference>
<dbReference type="SMART" id="SM00382">
    <property type="entry name" value="AAA"/>
    <property type="match status" value="1"/>
</dbReference>
<evidence type="ECO:0000256" key="8">
    <source>
        <dbReference type="ARBA" id="ARBA00023065"/>
    </source>
</evidence>
<accession>A0A838XED5</accession>
<evidence type="ECO:0000256" key="7">
    <source>
        <dbReference type="ARBA" id="ARBA00023004"/>
    </source>
</evidence>
<organism evidence="12 13">
    <name type="scientific">Aeromicrobium phoceense</name>
    <dbReference type="NCBI Taxonomy" id="2754045"/>
    <lineage>
        <taxon>Bacteria</taxon>
        <taxon>Bacillati</taxon>
        <taxon>Actinomycetota</taxon>
        <taxon>Actinomycetes</taxon>
        <taxon>Propionibacteriales</taxon>
        <taxon>Nocardioidaceae</taxon>
        <taxon>Aeromicrobium</taxon>
    </lineage>
</organism>
<keyword evidence="2" id="KW-0813">Transport</keyword>
<protein>
    <submittedName>
        <fullName evidence="12">ABC transporter ATP-binding protein</fullName>
    </submittedName>
</protein>
<name>A0A838XED5_9ACTN</name>
<keyword evidence="9" id="KW-0472">Membrane</keyword>
<dbReference type="InterPro" id="IPR051535">
    <property type="entry name" value="Siderophore_ABC-ATPase"/>
</dbReference>
<sequence>MTVPARLQARGLSAGYDGRPVLADLDVAIPDGCFTVLVGPNASGKSTLLRALARMLVPTTGEVLLDGRPIGEYGSKEVARILGLLPQTPVAPSGLEVVDLVGRGRFPHQTWLRQWTREDERAVDEALARAGVSDLRDRSIDELSGGQRQRVWIAMALAQQTSMLLLDEPTTYLDLSHQLEVLDLCRSLQQDGSTVVAVLHDLNLAFRYADHLVVLSGGRIVAQGAPTEVVTAELVEDVFDVPCRLLPDPETGTPMIIPRSSGHDRRGPRQPVRLGPDPAP</sequence>
<dbReference type="PANTHER" id="PTHR42771">
    <property type="entry name" value="IRON(3+)-HYDROXAMATE IMPORT ATP-BINDING PROTEIN FHUC"/>
    <property type="match status" value="1"/>
</dbReference>
<dbReference type="CDD" id="cd03214">
    <property type="entry name" value="ABC_Iron-Siderophores_B12_Hemin"/>
    <property type="match status" value="1"/>
</dbReference>
<keyword evidence="5" id="KW-0547">Nucleotide-binding</keyword>
<evidence type="ECO:0000256" key="5">
    <source>
        <dbReference type="ARBA" id="ARBA00022741"/>
    </source>
</evidence>
<keyword evidence="3" id="KW-1003">Cell membrane</keyword>
<gene>
    <name evidence="12" type="ORF">H1W00_15215</name>
</gene>
<evidence type="ECO:0000256" key="2">
    <source>
        <dbReference type="ARBA" id="ARBA00022448"/>
    </source>
</evidence>
<evidence type="ECO:0000256" key="6">
    <source>
        <dbReference type="ARBA" id="ARBA00022840"/>
    </source>
</evidence>
<evidence type="ECO:0000313" key="12">
    <source>
        <dbReference type="EMBL" id="MBA4609829.1"/>
    </source>
</evidence>
<dbReference type="InterPro" id="IPR017871">
    <property type="entry name" value="ABC_transporter-like_CS"/>
</dbReference>
<proteinExistence type="predicted"/>
<dbReference type="PROSITE" id="PS00211">
    <property type="entry name" value="ABC_TRANSPORTER_1"/>
    <property type="match status" value="1"/>
</dbReference>